<evidence type="ECO:0000313" key="5">
    <source>
        <dbReference type="Proteomes" id="UP001237642"/>
    </source>
</evidence>
<evidence type="ECO:0000313" key="1">
    <source>
        <dbReference type="EMBL" id="KAK1351353.1"/>
    </source>
</evidence>
<accession>A0AAD8GNR9</accession>
<name>A0AAD8GNR9_9APIA</name>
<protein>
    <submittedName>
        <fullName evidence="2">Uncharacterized protein</fullName>
    </submittedName>
</protein>
<dbReference type="GO" id="GO:0009535">
    <property type="term" value="C:chloroplast thylakoid membrane"/>
    <property type="evidence" value="ECO:0007669"/>
    <property type="project" value="TreeGrafter"/>
</dbReference>
<organism evidence="2 5">
    <name type="scientific">Heracleum sosnowskyi</name>
    <dbReference type="NCBI Taxonomy" id="360622"/>
    <lineage>
        <taxon>Eukaryota</taxon>
        <taxon>Viridiplantae</taxon>
        <taxon>Streptophyta</taxon>
        <taxon>Embryophyta</taxon>
        <taxon>Tracheophyta</taxon>
        <taxon>Spermatophyta</taxon>
        <taxon>Magnoliopsida</taxon>
        <taxon>eudicotyledons</taxon>
        <taxon>Gunneridae</taxon>
        <taxon>Pentapetalae</taxon>
        <taxon>asterids</taxon>
        <taxon>campanulids</taxon>
        <taxon>Apiales</taxon>
        <taxon>Apiaceae</taxon>
        <taxon>Apioideae</taxon>
        <taxon>apioid superclade</taxon>
        <taxon>Tordylieae</taxon>
        <taxon>Tordyliinae</taxon>
        <taxon>Heracleum</taxon>
    </lineage>
</organism>
<dbReference type="EMBL" id="JAUIZM010000015">
    <property type="protein sequence ID" value="KAK1352768.1"/>
    <property type="molecule type" value="Genomic_DNA"/>
</dbReference>
<keyword evidence="5" id="KW-1185">Reference proteome</keyword>
<dbReference type="AlphaFoldDB" id="A0AAD8GNR9"/>
<dbReference type="EMBL" id="JAUIZM010000045">
    <property type="protein sequence ID" value="KAK1351359.1"/>
    <property type="molecule type" value="Genomic_DNA"/>
</dbReference>
<dbReference type="PANTHER" id="PTHR47296">
    <property type="entry name" value="PROTEIN TIC 40, CHLOROPLASTIC"/>
    <property type="match status" value="1"/>
</dbReference>
<dbReference type="GO" id="GO:0009706">
    <property type="term" value="C:chloroplast inner membrane"/>
    <property type="evidence" value="ECO:0007669"/>
    <property type="project" value="TreeGrafter"/>
</dbReference>
<comment type="caution">
    <text evidence="2">The sequence shown here is derived from an EMBL/GenBank/DDBJ whole genome shotgun (WGS) entry which is preliminary data.</text>
</comment>
<dbReference type="GO" id="GO:0045037">
    <property type="term" value="P:protein import into chloroplast stroma"/>
    <property type="evidence" value="ECO:0007669"/>
    <property type="project" value="TreeGrafter"/>
</dbReference>
<gene>
    <name evidence="4" type="ORF">POM88_053199</name>
    <name evidence="1" type="ORF">POM88_054439</name>
    <name evidence="2" type="ORF">POM88_054442</name>
    <name evidence="3" type="ORF">POM88_054445</name>
</gene>
<evidence type="ECO:0000313" key="2">
    <source>
        <dbReference type="EMBL" id="KAK1351356.1"/>
    </source>
</evidence>
<dbReference type="GO" id="GO:0009658">
    <property type="term" value="P:chloroplast organization"/>
    <property type="evidence" value="ECO:0007669"/>
    <property type="project" value="TreeGrafter"/>
</dbReference>
<dbReference type="PANTHER" id="PTHR47296:SF1">
    <property type="entry name" value="PROTEIN TIC 40, CHLOROPLASTIC"/>
    <property type="match status" value="1"/>
</dbReference>
<reference evidence="2" key="1">
    <citation type="submission" date="2023-02" db="EMBL/GenBank/DDBJ databases">
        <title>Genome of toxic invasive species Heracleum sosnowskyi carries increased number of genes despite the absence of recent whole-genome duplications.</title>
        <authorList>
            <person name="Schelkunov M."/>
            <person name="Shtratnikova V."/>
            <person name="Makarenko M."/>
            <person name="Klepikova A."/>
            <person name="Omelchenko D."/>
            <person name="Novikova G."/>
            <person name="Obukhova E."/>
            <person name="Bogdanov V."/>
            <person name="Penin A."/>
            <person name="Logacheva M."/>
        </authorList>
    </citation>
    <scope>NUCLEOTIDE SEQUENCE</scope>
    <source>
        <strain evidence="2">Hsosn_3</strain>
        <tissue evidence="2">Leaf</tissue>
    </source>
</reference>
<dbReference type="EMBL" id="JAUIZM010000045">
    <property type="protein sequence ID" value="KAK1351353.1"/>
    <property type="molecule type" value="Genomic_DNA"/>
</dbReference>
<dbReference type="EMBL" id="JAUIZM010000045">
    <property type="protein sequence ID" value="KAK1351356.1"/>
    <property type="molecule type" value="Genomic_DNA"/>
</dbReference>
<sequence>MENLALGYSSKMVVLGGSSLNSPRNVSNQSLFGLTRKPNCITTRTRFSRPLRKALSNSSVVCEYQSSASTKISKLQAQEKRRNECFASIFSSSGKETSSIAVNPQPPMPPPPSQVGSPLFWIGSWCWVLSTIFLGGRKNEEICDATSFQDYDGTYGCTK</sequence>
<reference evidence="2" key="2">
    <citation type="submission" date="2023-05" db="EMBL/GenBank/DDBJ databases">
        <authorList>
            <person name="Schelkunov M.I."/>
        </authorList>
    </citation>
    <scope>NUCLEOTIDE SEQUENCE</scope>
    <source>
        <strain evidence="2">Hsosn_3</strain>
        <tissue evidence="2">Leaf</tissue>
    </source>
</reference>
<evidence type="ECO:0000313" key="4">
    <source>
        <dbReference type="EMBL" id="KAK1352768.1"/>
    </source>
</evidence>
<evidence type="ECO:0000313" key="3">
    <source>
        <dbReference type="EMBL" id="KAK1351359.1"/>
    </source>
</evidence>
<dbReference type="Proteomes" id="UP001237642">
    <property type="component" value="Unassembled WGS sequence"/>
</dbReference>
<proteinExistence type="predicted"/>